<dbReference type="Proteomes" id="UP001497453">
    <property type="component" value="Chromosome 8"/>
</dbReference>
<gene>
    <name evidence="2" type="ORF">GFSPODELE1_LOCUS9746</name>
</gene>
<evidence type="ECO:0000313" key="3">
    <source>
        <dbReference type="Proteomes" id="UP001497453"/>
    </source>
</evidence>
<dbReference type="InterPro" id="IPR013924">
    <property type="entry name" value="RNase_H2_suC"/>
</dbReference>
<feature type="compositionally biased region" description="Low complexity" evidence="1">
    <location>
        <begin position="71"/>
        <end position="84"/>
    </location>
</feature>
<dbReference type="Gene3D" id="2.40.128.680">
    <property type="match status" value="1"/>
</dbReference>
<proteinExistence type="predicted"/>
<dbReference type="Pfam" id="PF08615">
    <property type="entry name" value="RNase_H2_suC"/>
    <property type="match status" value="1"/>
</dbReference>
<feature type="region of interest" description="Disordered" evidence="1">
    <location>
        <begin position="127"/>
        <end position="169"/>
    </location>
</feature>
<evidence type="ECO:0000256" key="1">
    <source>
        <dbReference type="SAM" id="MobiDB-lite"/>
    </source>
</evidence>
<keyword evidence="3" id="KW-1185">Reference proteome</keyword>
<organism evidence="2 3">
    <name type="scientific">Somion occarium</name>
    <dbReference type="NCBI Taxonomy" id="3059160"/>
    <lineage>
        <taxon>Eukaryota</taxon>
        <taxon>Fungi</taxon>
        <taxon>Dikarya</taxon>
        <taxon>Basidiomycota</taxon>
        <taxon>Agaricomycotina</taxon>
        <taxon>Agaricomycetes</taxon>
        <taxon>Polyporales</taxon>
        <taxon>Cerrenaceae</taxon>
        <taxon>Somion</taxon>
    </lineage>
</organism>
<dbReference type="CDD" id="cd09271">
    <property type="entry name" value="RNase_H2-C"/>
    <property type="match status" value="1"/>
</dbReference>
<protein>
    <submittedName>
        <fullName evidence="2">Uncharacterized protein</fullName>
    </submittedName>
</protein>
<dbReference type="PANTHER" id="PTHR47204">
    <property type="entry name" value="OS02G0168900 PROTEIN"/>
    <property type="match status" value="1"/>
</dbReference>
<dbReference type="PANTHER" id="PTHR47204:SF1">
    <property type="entry name" value="RIBONUCLEASE H2 SUBUNIT C"/>
    <property type="match status" value="1"/>
</dbReference>
<sequence length="241" mass="26673">METTTTPSIALSAAKECTLKSCTPHLMPFHIAYSGPAPVNTYFRPQPIAPPSFGFTPTTLSESQDTIVDTNSQQDASNASSSSSLTLNGDATPPVENGKHFVAAFRGRTVHGLEIDLPEGYTGLVLRAPSANAPPPPSRTKREANKRSTRRARQAAMEEEEEDDDMDGNVMEQDTQPERMLTPAYTFDKLTIWHPDIPMDTSRDEYFRALSEWTKLGAVLHDYEETVRDRQVRTSSSVEPE</sequence>
<name>A0ABP1E2R7_9APHY</name>
<feature type="region of interest" description="Disordered" evidence="1">
    <location>
        <begin position="53"/>
        <end position="93"/>
    </location>
</feature>
<accession>A0ABP1E2R7</accession>
<evidence type="ECO:0000313" key="2">
    <source>
        <dbReference type="EMBL" id="CAL1714371.1"/>
    </source>
</evidence>
<dbReference type="EMBL" id="OZ037951">
    <property type="protein sequence ID" value="CAL1714371.1"/>
    <property type="molecule type" value="Genomic_DNA"/>
</dbReference>
<feature type="compositionally biased region" description="Acidic residues" evidence="1">
    <location>
        <begin position="157"/>
        <end position="167"/>
    </location>
</feature>
<reference evidence="3" key="1">
    <citation type="submission" date="2024-04" db="EMBL/GenBank/DDBJ databases">
        <authorList>
            <person name="Shaw F."/>
            <person name="Minotto A."/>
        </authorList>
    </citation>
    <scope>NUCLEOTIDE SEQUENCE [LARGE SCALE GENOMIC DNA]</scope>
</reference>
<feature type="compositionally biased region" description="Polar residues" evidence="1">
    <location>
        <begin position="55"/>
        <end position="70"/>
    </location>
</feature>